<evidence type="ECO:0000256" key="1">
    <source>
        <dbReference type="SAM" id="MobiDB-lite"/>
    </source>
</evidence>
<dbReference type="EMBL" id="AF547984">
    <property type="protein sequence ID" value="AAP85704.1"/>
    <property type="molecule type" value="Genomic_DNA"/>
</dbReference>
<dbReference type="Proteomes" id="UP000202129">
    <property type="component" value="Segment"/>
</dbReference>
<proteinExistence type="predicted"/>
<accession>Q7T9U8</accession>
<protein>
    <submittedName>
        <fullName evidence="2">Lef-6</fullName>
    </submittedName>
</protein>
<keyword evidence="3" id="KW-1185">Reference proteome</keyword>
<sequence length="102" mass="12614">MTLFNYVPVYLKTHRYPLWLTKDLIIYTDSINFNKNIAQNIEWYRSNRNCLYVKKHYVDCLRNMKFYYPDGEMFKPIDGNYNNDDDESSSEEFDEEHYYYDN</sequence>
<organism evidence="2 3">
    <name type="scientific">Adoxophyes orana granulovirus</name>
    <name type="common">AoGV</name>
    <dbReference type="NCBI Taxonomy" id="170617"/>
    <lineage>
        <taxon>Viruses</taxon>
        <taxon>Viruses incertae sedis</taxon>
        <taxon>Naldaviricetes</taxon>
        <taxon>Lefavirales</taxon>
        <taxon>Baculoviridae</taxon>
        <taxon>Betabaculovirus</taxon>
        <taxon>Betabaculovirus adoranae</taxon>
    </lineage>
</organism>
<gene>
    <name evidence="2" type="primary">lef-6</name>
</gene>
<name>Q7T9U8_GVAO</name>
<dbReference type="GeneID" id="1463410"/>
<evidence type="ECO:0000313" key="3">
    <source>
        <dbReference type="Proteomes" id="UP000202129"/>
    </source>
</evidence>
<reference evidence="2 3" key="1">
    <citation type="journal article" date="2003" name="Virology">
        <title>The complete sequence of the Adoxophyes orana granulovirus genome.</title>
        <authorList>
            <person name="Wormleaton S."/>
            <person name="Kuzio J."/>
            <person name="Winstanley D."/>
        </authorList>
    </citation>
    <scope>NUCLEOTIDE SEQUENCE [LARGE SCALE GENOMIC DNA]</scope>
</reference>
<dbReference type="OrthoDB" id="22297at10239"/>
<feature type="compositionally biased region" description="Acidic residues" evidence="1">
    <location>
        <begin position="83"/>
        <end position="95"/>
    </location>
</feature>
<evidence type="ECO:0000313" key="2">
    <source>
        <dbReference type="EMBL" id="AAP85704.1"/>
    </source>
</evidence>
<organismHost>
    <name type="scientific">Adoxophyes</name>
    <dbReference type="NCBI Taxonomy" id="85584"/>
</organismHost>
<feature type="region of interest" description="Disordered" evidence="1">
    <location>
        <begin position="78"/>
        <end position="102"/>
    </location>
</feature>
<dbReference type="KEGG" id="vg:1463410"/>
<dbReference type="RefSeq" id="NP_872521.1">
    <property type="nucleotide sequence ID" value="NC_005038.1"/>
</dbReference>